<feature type="chain" id="PRO_5044661284" description="DUF3456 domain-containing protein" evidence="1">
    <location>
        <begin position="26"/>
        <end position="250"/>
    </location>
</feature>
<evidence type="ECO:0000313" key="4">
    <source>
        <dbReference type="EMBL" id="WZN64728.1"/>
    </source>
</evidence>
<dbReference type="PROSITE" id="PS51257">
    <property type="entry name" value="PROKAR_LIPOPROTEIN"/>
    <property type="match status" value="1"/>
</dbReference>
<sequence length="250" mass="28251">MFYSRLQSVLLGSLCLAALASGCWAYDAKCEACIVYHEQLFEKLCRGGVVPELVNHDDANMCELDHFWDLALNAHSDEFKSGCAFVHEAKSYRAWKGFKGRDLGCNDHDSDQILVSVKRTVCVEALDVCPDHVIPAPMDEGSRTDCEKCSAVVHRVAGYIARHEVSEVSEYRLEGLLRKKLQDERFCGVDMDRDFFDDPSTQSTEDLQEYCSDFVSNREDDVMEHFLKLREDTEAVRAALCPCGEGKEEL</sequence>
<evidence type="ECO:0000259" key="2">
    <source>
        <dbReference type="Pfam" id="PF11938"/>
    </source>
</evidence>
<evidence type="ECO:0000313" key="5">
    <source>
        <dbReference type="Proteomes" id="UP001472866"/>
    </source>
</evidence>
<feature type="domain" description="DUF3456" evidence="2">
    <location>
        <begin position="188"/>
        <end position="241"/>
    </location>
</feature>
<evidence type="ECO:0000256" key="1">
    <source>
        <dbReference type="SAM" id="SignalP"/>
    </source>
</evidence>
<accession>A0A7S3CAH0</accession>
<evidence type="ECO:0000313" key="3">
    <source>
        <dbReference type="EMBL" id="CAE0190602.1"/>
    </source>
</evidence>
<dbReference type="AlphaFoldDB" id="A0A7S3CAH0"/>
<dbReference type="EMBL" id="HBHZ01004761">
    <property type="protein sequence ID" value="CAE0190602.1"/>
    <property type="molecule type" value="Transcribed_RNA"/>
</dbReference>
<name>A0A7S3CAH0_9CHLO</name>
<reference evidence="4 5" key="2">
    <citation type="submission" date="2024-03" db="EMBL/GenBank/DDBJ databases">
        <title>Complete genome sequence of the green alga Chloropicon roscoffensis RCC1871.</title>
        <authorList>
            <person name="Lemieux C."/>
            <person name="Pombert J.-F."/>
            <person name="Otis C."/>
            <person name="Turmel M."/>
        </authorList>
    </citation>
    <scope>NUCLEOTIDE SEQUENCE [LARGE SCALE GENOMIC DNA]</scope>
    <source>
        <strain evidence="4 5">RCC1871</strain>
    </source>
</reference>
<feature type="signal peptide" evidence="1">
    <location>
        <begin position="1"/>
        <end position="25"/>
    </location>
</feature>
<dbReference type="Pfam" id="PF11938">
    <property type="entry name" value="DUF3456"/>
    <property type="match status" value="1"/>
</dbReference>
<gene>
    <name evidence="3" type="ORF">CROS1456_LOCUS3692</name>
    <name evidence="4" type="ORF">HKI87_10g62850</name>
</gene>
<proteinExistence type="predicted"/>
<keyword evidence="5" id="KW-1185">Reference proteome</keyword>
<dbReference type="Proteomes" id="UP001472866">
    <property type="component" value="Chromosome 10"/>
</dbReference>
<reference evidence="3" key="1">
    <citation type="submission" date="2021-01" db="EMBL/GenBank/DDBJ databases">
        <authorList>
            <person name="Corre E."/>
            <person name="Pelletier E."/>
            <person name="Niang G."/>
            <person name="Scheremetjew M."/>
            <person name="Finn R."/>
            <person name="Kale V."/>
            <person name="Holt S."/>
            <person name="Cochrane G."/>
            <person name="Meng A."/>
            <person name="Brown T."/>
            <person name="Cohen L."/>
        </authorList>
    </citation>
    <scope>NUCLEOTIDE SEQUENCE</scope>
    <source>
        <strain evidence="3">RCC1871</strain>
    </source>
</reference>
<protein>
    <recommendedName>
        <fullName evidence="2">DUF3456 domain-containing protein</fullName>
    </recommendedName>
</protein>
<dbReference type="EMBL" id="CP151510">
    <property type="protein sequence ID" value="WZN64728.1"/>
    <property type="molecule type" value="Genomic_DNA"/>
</dbReference>
<organism evidence="3">
    <name type="scientific">Chloropicon roscoffensis</name>
    <dbReference type="NCBI Taxonomy" id="1461544"/>
    <lineage>
        <taxon>Eukaryota</taxon>
        <taxon>Viridiplantae</taxon>
        <taxon>Chlorophyta</taxon>
        <taxon>Chloropicophyceae</taxon>
        <taxon>Chloropicales</taxon>
        <taxon>Chloropicaceae</taxon>
        <taxon>Chloropicon</taxon>
    </lineage>
</organism>
<dbReference type="InterPro" id="IPR021852">
    <property type="entry name" value="DUF3456"/>
</dbReference>
<keyword evidence="1" id="KW-0732">Signal</keyword>